<sequence>MFVNFFLELREHGVPASLREYLTLMEAMKQGLADYSIDDFYYLSRATLVKDERNLDKFDQVFGHHFKGLEAPVGEDLVADIPEEWLRKLAEKFLTPEEMAEIEGMGDWEKLMETLQKRLEEQKERHQGGNKWIGTAGTSPFGAYGYNPEGVRIGQKEGRHGRAVKVWDKRQYKNLDDNVELGTRNIKVALKRLRRFAREGAASELDLHDTIHSTAKQGWLDIKMVPERHNAVKVLLFFDVGGSMDPFIKICEELFSAARTEFKNMEYFYFHNCLYEKVWKDNSRRHTRKLNTWDILHKYPHDYKVIFVGDASMSPYEIVYPGGSVEHYNPESGEVWMRRTLDIYQSAVWLNPVQEKYWDYTQSISLMKELMGDRMYPLTLSGLEAAMKELSRKK</sequence>
<evidence type="ECO:0000313" key="1">
    <source>
        <dbReference type="EMBL" id="TPD62811.1"/>
    </source>
</evidence>
<dbReference type="Proteomes" id="UP000319148">
    <property type="component" value="Unassembled WGS sequence"/>
</dbReference>
<dbReference type="OrthoDB" id="9764216at2"/>
<dbReference type="InterPro" id="IPR008912">
    <property type="entry name" value="Uncharacterised_CoxE"/>
</dbReference>
<dbReference type="PANTHER" id="PTHR39338">
    <property type="entry name" value="BLL5662 PROTEIN-RELATED"/>
    <property type="match status" value="1"/>
</dbReference>
<protein>
    <submittedName>
        <fullName evidence="1">VWA domain-containing protein</fullName>
    </submittedName>
</protein>
<dbReference type="RefSeq" id="WP_139938061.1">
    <property type="nucleotide sequence ID" value="NZ_JBHSYP010000022.1"/>
</dbReference>
<organism evidence="1 2">
    <name type="scientific">Emcibacter nanhaiensis</name>
    <dbReference type="NCBI Taxonomy" id="1505037"/>
    <lineage>
        <taxon>Bacteria</taxon>
        <taxon>Pseudomonadati</taxon>
        <taxon>Pseudomonadota</taxon>
        <taxon>Alphaproteobacteria</taxon>
        <taxon>Emcibacterales</taxon>
        <taxon>Emcibacteraceae</taxon>
        <taxon>Emcibacter</taxon>
    </lineage>
</organism>
<accession>A0A501PSW6</accession>
<comment type="caution">
    <text evidence="1">The sequence shown here is derived from an EMBL/GenBank/DDBJ whole genome shotgun (WGS) entry which is preliminary data.</text>
</comment>
<dbReference type="Pfam" id="PF05762">
    <property type="entry name" value="VWA_CoxE"/>
    <property type="match status" value="1"/>
</dbReference>
<proteinExistence type="predicted"/>
<dbReference type="EMBL" id="VFIY01000004">
    <property type="protein sequence ID" value="TPD62811.1"/>
    <property type="molecule type" value="Genomic_DNA"/>
</dbReference>
<gene>
    <name evidence="1" type="ORF">FIV46_01660</name>
</gene>
<dbReference type="AlphaFoldDB" id="A0A501PSW6"/>
<reference evidence="2" key="1">
    <citation type="submission" date="2019-06" db="EMBL/GenBank/DDBJ databases">
        <title>The complete genome of Emcibacter congregatus ZYLT.</title>
        <authorList>
            <person name="Zhao Z."/>
        </authorList>
    </citation>
    <scope>NUCLEOTIDE SEQUENCE [LARGE SCALE GENOMIC DNA]</scope>
    <source>
        <strain evidence="2">MCCC 1A06723</strain>
    </source>
</reference>
<dbReference type="PANTHER" id="PTHR39338:SF7">
    <property type="entry name" value="BLL6692 PROTEIN"/>
    <property type="match status" value="1"/>
</dbReference>
<keyword evidence="2" id="KW-1185">Reference proteome</keyword>
<evidence type="ECO:0000313" key="2">
    <source>
        <dbReference type="Proteomes" id="UP000319148"/>
    </source>
</evidence>
<name>A0A501PSW6_9PROT</name>